<keyword evidence="2" id="KW-0067">ATP-binding</keyword>
<dbReference type="GO" id="GO:0005737">
    <property type="term" value="C:cytoplasm"/>
    <property type="evidence" value="ECO:0007669"/>
    <property type="project" value="TreeGrafter"/>
</dbReference>
<dbReference type="Gene3D" id="1.25.40.10">
    <property type="entry name" value="Tetratricopeptide repeat domain"/>
    <property type="match status" value="1"/>
</dbReference>
<dbReference type="EMBL" id="BLPG01000001">
    <property type="protein sequence ID" value="GFJ88595.1"/>
    <property type="molecule type" value="Genomic_DNA"/>
</dbReference>
<proteinExistence type="predicted"/>
<dbReference type="Proteomes" id="UP000482960">
    <property type="component" value="Unassembled WGS sequence"/>
</dbReference>
<gene>
    <name evidence="4" type="ORF">Prum_022370</name>
</gene>
<feature type="domain" description="AAA+ ATPase" evidence="3">
    <location>
        <begin position="119"/>
        <end position="282"/>
    </location>
</feature>
<reference evidence="4 5" key="1">
    <citation type="submission" date="2020-03" db="EMBL/GenBank/DDBJ databases">
        <title>Whole genome shotgun sequence of Phytohabitans rumicis NBRC 108638.</title>
        <authorList>
            <person name="Komaki H."/>
            <person name="Tamura T."/>
        </authorList>
    </citation>
    <scope>NUCLEOTIDE SEQUENCE [LARGE SCALE GENOMIC DNA]</scope>
    <source>
        <strain evidence="4 5">NBRC 108638</strain>
    </source>
</reference>
<evidence type="ECO:0000259" key="3">
    <source>
        <dbReference type="SMART" id="SM00382"/>
    </source>
</evidence>
<dbReference type="Pfam" id="PF13191">
    <property type="entry name" value="AAA_16"/>
    <property type="match status" value="1"/>
</dbReference>
<dbReference type="SUPFAM" id="SSF48452">
    <property type="entry name" value="TPR-like"/>
    <property type="match status" value="1"/>
</dbReference>
<evidence type="ECO:0000256" key="2">
    <source>
        <dbReference type="ARBA" id="ARBA00022840"/>
    </source>
</evidence>
<evidence type="ECO:0000313" key="4">
    <source>
        <dbReference type="EMBL" id="GFJ88595.1"/>
    </source>
</evidence>
<dbReference type="AlphaFoldDB" id="A0A6V8L7G1"/>
<accession>A0A6V8L7G1</accession>
<dbReference type="InterPro" id="IPR041664">
    <property type="entry name" value="AAA_16"/>
</dbReference>
<dbReference type="PANTHER" id="PTHR16305:SF35">
    <property type="entry name" value="TRANSCRIPTIONAL ACTIVATOR DOMAIN"/>
    <property type="match status" value="1"/>
</dbReference>
<dbReference type="InterPro" id="IPR027417">
    <property type="entry name" value="P-loop_NTPase"/>
</dbReference>
<dbReference type="InterPro" id="IPR003593">
    <property type="entry name" value="AAA+_ATPase"/>
</dbReference>
<dbReference type="GO" id="GO:0004016">
    <property type="term" value="F:adenylate cyclase activity"/>
    <property type="evidence" value="ECO:0007669"/>
    <property type="project" value="TreeGrafter"/>
</dbReference>
<organism evidence="4 5">
    <name type="scientific">Phytohabitans rumicis</name>
    <dbReference type="NCBI Taxonomy" id="1076125"/>
    <lineage>
        <taxon>Bacteria</taxon>
        <taxon>Bacillati</taxon>
        <taxon>Actinomycetota</taxon>
        <taxon>Actinomycetes</taxon>
        <taxon>Micromonosporales</taxon>
        <taxon>Micromonosporaceae</taxon>
    </lineage>
</organism>
<dbReference type="SUPFAM" id="SSF52540">
    <property type="entry name" value="P-loop containing nucleoside triphosphate hydrolases"/>
    <property type="match status" value="1"/>
</dbReference>
<dbReference type="InterPro" id="IPR011990">
    <property type="entry name" value="TPR-like_helical_dom_sf"/>
</dbReference>
<comment type="caution">
    <text evidence="4">The sequence shown here is derived from an EMBL/GenBank/DDBJ whole genome shotgun (WGS) entry which is preliminary data.</text>
</comment>
<keyword evidence="1" id="KW-0547">Nucleotide-binding</keyword>
<evidence type="ECO:0000256" key="1">
    <source>
        <dbReference type="ARBA" id="ARBA00022741"/>
    </source>
</evidence>
<dbReference type="RefSeq" id="WP_173076000.1">
    <property type="nucleotide sequence ID" value="NZ_BAABJB010000015.1"/>
</dbReference>
<dbReference type="GO" id="GO:0005524">
    <property type="term" value="F:ATP binding"/>
    <property type="evidence" value="ECO:0007669"/>
    <property type="project" value="UniProtKB-KW"/>
</dbReference>
<sequence>MRDPIETLFEEIRLLHRRAGEPSTRTIARSLGRGVLSHTTVNAVLRGSRVPHWGPLELVVQALGGDVERFKELWLEARGASDSPAAVPPPRMASPASLIGRRQELRLMQDWVTDLTTGQGRAVLVEGAPGIGKSALLRTAASEAVAAGCQVFWTACDELSQAFPLLPLLSTIDSPAAAAGRGRARIADIFRAESAPGNQMDLVAAATERLLALIDELCTASSVLLVVDDLQWADPATVRCLGRLTHTTQRLPLLVAAVTRTVPQRADLRALRRSIEPAARVRLHGLTEAEVTEFVAGTVGGVPGPRLLKLASDAGGNPLYLTELVDALVRGGTVTTDMGQVEFAAGRPPESLSAAIASRLEFLSPLVRTVLRTAALQGVSFSVAELAVVSGKSLGELVPLLNEASDAGVLRDDGHELAFHHPLIRAALYEETSVPTRAAWHRDAARKLAETGASADRVARQLLPSLEAAGGDGPSDEWIVRWLAEVGQSLVNRAPQAAISLLRVAMRGMPAGVRPRDRLTATLADALYRVGDAAEAARVAGDALDHVSDPDLLVSLLWTLTQSRAVHGRHADSLATLESALDSPSIAPRHRARLLVLAARTHCFAGRVDAAGRLADAALATALAANDRWATSWALAAQTVVLGMKGDSAASLPLYDRALALAGGDPALADLRLVLGINRAVALGNLDRHGDAIKAAEQVRQLADDAGNAVRRLQAQSVLSELLFETGQWDDALVETDIERHQSNEPVTLCVSLSLAALIGLHRGDASAAQRLASADRYASRLGDRVLGPYVLAKSLAHERSGAPEAALGVLLATLARTEDVETVVAVLANAARLAVAVGDKATARSAADRAVTVAGRSDMPRRQAILAYCRGLVGNDQALLLQAARYYQVGSQVLPRAQALEAAAAAAADAGDMAAARSHFTNALFLYTVLHADWDLGRVHARIRGYGISL</sequence>
<evidence type="ECO:0000313" key="5">
    <source>
        <dbReference type="Proteomes" id="UP000482960"/>
    </source>
</evidence>
<reference evidence="4 5" key="2">
    <citation type="submission" date="2020-03" db="EMBL/GenBank/DDBJ databases">
        <authorList>
            <person name="Ichikawa N."/>
            <person name="Kimura A."/>
            <person name="Kitahashi Y."/>
            <person name="Uohara A."/>
        </authorList>
    </citation>
    <scope>NUCLEOTIDE SEQUENCE [LARGE SCALE GENOMIC DNA]</scope>
    <source>
        <strain evidence="4 5">NBRC 108638</strain>
    </source>
</reference>
<dbReference type="SMART" id="SM00382">
    <property type="entry name" value="AAA"/>
    <property type="match status" value="1"/>
</dbReference>
<dbReference type="Gene3D" id="3.40.50.300">
    <property type="entry name" value="P-loop containing nucleotide triphosphate hydrolases"/>
    <property type="match status" value="1"/>
</dbReference>
<dbReference type="PANTHER" id="PTHR16305">
    <property type="entry name" value="TESTICULAR SOLUBLE ADENYLYL CYCLASE"/>
    <property type="match status" value="1"/>
</dbReference>
<name>A0A6V8L7G1_9ACTN</name>
<protein>
    <submittedName>
        <fullName evidence="4">LuxR family transcriptional regulator</fullName>
    </submittedName>
</protein>
<keyword evidence="5" id="KW-1185">Reference proteome</keyword>